<feature type="transmembrane region" description="Helical" evidence="13">
    <location>
        <begin position="459"/>
        <end position="477"/>
    </location>
</feature>
<feature type="transmembrane region" description="Helical" evidence="13">
    <location>
        <begin position="855"/>
        <end position="872"/>
    </location>
</feature>
<keyword evidence="7" id="KW-0378">Hydrolase</keyword>
<dbReference type="InterPro" id="IPR023296">
    <property type="entry name" value="Glyco_hydro_beta-prop_sf"/>
</dbReference>
<evidence type="ECO:0000259" key="15">
    <source>
        <dbReference type="PROSITE" id="PS50850"/>
    </source>
</evidence>
<evidence type="ECO:0000256" key="1">
    <source>
        <dbReference type="ARBA" id="ARBA00004141"/>
    </source>
</evidence>
<keyword evidence="9 13" id="KW-0472">Membrane</keyword>
<feature type="transmembrane region" description="Helical" evidence="13">
    <location>
        <begin position="751"/>
        <end position="771"/>
    </location>
</feature>
<dbReference type="EMBL" id="JACBAF010002221">
    <property type="protein sequence ID" value="KAF7162880.1"/>
    <property type="molecule type" value="Genomic_DNA"/>
</dbReference>
<dbReference type="InterPro" id="IPR006710">
    <property type="entry name" value="Glyco_hydro_43"/>
</dbReference>
<organism evidence="17 19">
    <name type="scientific">Aspergillus hiratsukae</name>
    <dbReference type="NCBI Taxonomy" id="1194566"/>
    <lineage>
        <taxon>Eukaryota</taxon>
        <taxon>Fungi</taxon>
        <taxon>Dikarya</taxon>
        <taxon>Ascomycota</taxon>
        <taxon>Pezizomycotina</taxon>
        <taxon>Eurotiomycetes</taxon>
        <taxon>Eurotiomycetidae</taxon>
        <taxon>Eurotiales</taxon>
        <taxon>Aspergillaceae</taxon>
        <taxon>Aspergillus</taxon>
        <taxon>Aspergillus subgen. Fumigati</taxon>
    </lineage>
</organism>
<dbReference type="InterPro" id="IPR003663">
    <property type="entry name" value="Sugar/inositol_transpt"/>
</dbReference>
<dbReference type="PROSITE" id="PS00216">
    <property type="entry name" value="SUGAR_TRANSPORT_1"/>
    <property type="match status" value="1"/>
</dbReference>
<dbReference type="Pfam" id="PF04616">
    <property type="entry name" value="Glyco_hydro_43"/>
    <property type="match status" value="1"/>
</dbReference>
<dbReference type="Proteomes" id="UP000630445">
    <property type="component" value="Unassembled WGS sequence"/>
</dbReference>
<feature type="transmembrane region" description="Helical" evidence="13">
    <location>
        <begin position="818"/>
        <end position="835"/>
    </location>
</feature>
<dbReference type="InterPro" id="IPR036259">
    <property type="entry name" value="MFS_trans_sf"/>
</dbReference>
<evidence type="ECO:0000256" key="12">
    <source>
        <dbReference type="PIRSR" id="PIRSR606710-2"/>
    </source>
</evidence>
<dbReference type="GO" id="GO:0004553">
    <property type="term" value="F:hydrolase activity, hydrolyzing O-glycosyl compounds"/>
    <property type="evidence" value="ECO:0007669"/>
    <property type="project" value="InterPro"/>
</dbReference>
<dbReference type="FunFam" id="1.20.1250.20:FF:000217">
    <property type="entry name" value="MFS lactose permease, putative"/>
    <property type="match status" value="1"/>
</dbReference>
<feature type="transmembrane region" description="Helical" evidence="13">
    <location>
        <begin position="559"/>
        <end position="581"/>
    </location>
</feature>
<evidence type="ECO:0000256" key="3">
    <source>
        <dbReference type="ARBA" id="ARBA00010992"/>
    </source>
</evidence>
<evidence type="ECO:0000313" key="16">
    <source>
        <dbReference type="EMBL" id="KAF7122595.1"/>
    </source>
</evidence>
<feature type="transmembrane region" description="Helical" evidence="13">
    <location>
        <begin position="625"/>
        <end position="644"/>
    </location>
</feature>
<protein>
    <recommendedName>
        <fullName evidence="15">Major facilitator superfamily (MFS) profile domain-containing protein</fullName>
    </recommendedName>
</protein>
<reference evidence="17" key="1">
    <citation type="submission" date="2020-06" db="EMBL/GenBank/DDBJ databases">
        <title>Draft genome sequences of strains closely related to Aspergillus parafelis and Aspergillus hiratsukae.</title>
        <authorList>
            <person name="Dos Santos R.A.C."/>
            <person name="Rivero-Menendez O."/>
            <person name="Steenwyk J.L."/>
            <person name="Mead M.E."/>
            <person name="Goldman G.H."/>
            <person name="Alastruey-Izquierdo A."/>
            <person name="Rokas A."/>
        </authorList>
    </citation>
    <scope>NUCLEOTIDE SEQUENCE</scope>
    <source>
        <strain evidence="16">CNM-CM5793</strain>
        <strain evidence="17">CNM-CM6106</strain>
    </source>
</reference>
<feature type="transmembrane region" description="Helical" evidence="13">
    <location>
        <begin position="780"/>
        <end position="798"/>
    </location>
</feature>
<evidence type="ECO:0000256" key="6">
    <source>
        <dbReference type="ARBA" id="ARBA00022729"/>
    </source>
</evidence>
<evidence type="ECO:0000256" key="11">
    <source>
        <dbReference type="PIRSR" id="PIRSR606710-1"/>
    </source>
</evidence>
<feature type="signal peptide" evidence="14">
    <location>
        <begin position="1"/>
        <end position="18"/>
    </location>
</feature>
<evidence type="ECO:0000256" key="10">
    <source>
        <dbReference type="ARBA" id="ARBA00023295"/>
    </source>
</evidence>
<keyword evidence="5 13" id="KW-0812">Transmembrane</keyword>
<dbReference type="PANTHER" id="PTHR48022">
    <property type="entry name" value="PLASTIDIC GLUCOSE TRANSPORTER 4"/>
    <property type="match status" value="1"/>
</dbReference>
<dbReference type="GO" id="GO:0016020">
    <property type="term" value="C:membrane"/>
    <property type="evidence" value="ECO:0007669"/>
    <property type="project" value="UniProtKB-SubCell"/>
</dbReference>
<feature type="transmembrane region" description="Helical" evidence="13">
    <location>
        <begin position="712"/>
        <end position="731"/>
    </location>
</feature>
<dbReference type="Gene3D" id="1.20.1250.20">
    <property type="entry name" value="MFS general substrate transporter like domains"/>
    <property type="match status" value="1"/>
</dbReference>
<dbReference type="EMBL" id="JACBAD010002013">
    <property type="protein sequence ID" value="KAF7122595.1"/>
    <property type="molecule type" value="Genomic_DNA"/>
</dbReference>
<keyword evidence="8 13" id="KW-1133">Transmembrane helix</keyword>
<dbReference type="GO" id="GO:0005351">
    <property type="term" value="F:carbohydrate:proton symporter activity"/>
    <property type="evidence" value="ECO:0007669"/>
    <property type="project" value="TreeGrafter"/>
</dbReference>
<dbReference type="PROSITE" id="PS50850">
    <property type="entry name" value="MFS"/>
    <property type="match status" value="1"/>
</dbReference>
<evidence type="ECO:0000313" key="17">
    <source>
        <dbReference type="EMBL" id="KAF7162880.1"/>
    </source>
</evidence>
<evidence type="ECO:0000313" key="19">
    <source>
        <dbReference type="Proteomes" id="UP000662466"/>
    </source>
</evidence>
<evidence type="ECO:0000256" key="4">
    <source>
        <dbReference type="ARBA" id="ARBA00022448"/>
    </source>
</evidence>
<dbReference type="SUPFAM" id="SSF103473">
    <property type="entry name" value="MFS general substrate transporter"/>
    <property type="match status" value="1"/>
</dbReference>
<keyword evidence="4" id="KW-0813">Transport</keyword>
<dbReference type="SUPFAM" id="SSF75005">
    <property type="entry name" value="Arabinanase/levansucrase/invertase"/>
    <property type="match status" value="1"/>
</dbReference>
<dbReference type="Proteomes" id="UP000662466">
    <property type="component" value="Unassembled WGS sequence"/>
</dbReference>
<feature type="domain" description="Major facilitator superfamily (MFS) profile" evidence="15">
    <location>
        <begin position="464"/>
        <end position="907"/>
    </location>
</feature>
<sequence length="949" mass="105969">MILLQLLLSFTLLSRSLAAVLPRYGQRILNPSADELTKIFTFSNDFPPPNNGNLQVHDPNIIEENDTLYLFKGGIHIPYWKASSISGPWTQVGTVLSKASVIDKKNNNRPWAPTVTKYKETFYCFYAISQSGSQDSAIGYASTSDLEKEWTDHGALINTGSGERSQIAPYKNTNAIDPAFQVDEKSGQPYLIYGSYWDDIYSLPLQVDKDGKLSVKNENKPDARHLSYMPGNWRPQEGAYMSYHEPYYYLWFSQGICCQMVQKGFPLKGEEYRIRVGRSNSITGPFVDKAGKKLLEGYGENVYGSNNGEVYAPGGVGVLPGNGQRGDILYHHFFNGSIGFEETDTQLGWHYLEYNDGWPVVKTQDPPVQVPEPIRFTFPSVTYMVEMEITTDNMSSTDEKHGIAVEHVTGSETDTKPVVPVGHGDAVKLEGAKTRKVYNAELYAAVNETPIPRWSKESLHLYFCIFIAFCCACANGYDGSLMGAILAMKHYQNTFHTGLVGSKVSLVTSLYTVGSIAATPFSAVISDRLGRRKCMFVGAWIIIVGSIIISTANHLPQFYVGRLVLGFGIQVMVVSAPAYAVEIAPPHWRGRAVGFYNCGWFGGSIPAAAITYGCNFIDSDFSWRIPFILQCFACVIVICSIWFIPESPRWQIAHGQEESAIAFLTKYHGNGNRNARLVLLEVEEMREGIRLDGIDKRWWDYRPFFFTHSGRWRFLQVMMISVFGQWSGNGLGYFNASIYNTLGYTSSSMQLLMNLINSIVSAVGALTAVCLTDRMPRRKVLVWGTFACAITMAINAGVSEPLIEQTKTGKINKTYGQTAVAFYYLFNIVFSFTYTPLQGVVPAEALETTTRAKGLALSGFMVSCISFVSQYASPIGLQNISTHYFWIFVGWDLFESLCWYLFGVESQGRTLEELEWVYQQPKPVKASLQVDKVVVQPDGHVIEKITDEA</sequence>
<feature type="active site" description="Proton donor" evidence="11">
    <location>
        <position position="237"/>
    </location>
</feature>
<feature type="chain" id="PRO_5035102227" description="Major facilitator superfamily (MFS) profile domain-containing protein" evidence="14">
    <location>
        <begin position="19"/>
        <end position="949"/>
    </location>
</feature>
<feature type="site" description="Important for catalytic activity, responsible for pKa modulation of the active site Glu and correct orientation of both the proton donor and substrate" evidence="12">
    <location>
        <position position="177"/>
    </location>
</feature>
<dbReference type="OrthoDB" id="6133115at2759"/>
<evidence type="ECO:0000256" key="2">
    <source>
        <dbReference type="ARBA" id="ARBA00009865"/>
    </source>
</evidence>
<gene>
    <name evidence="16" type="ORF">CNMCM5793_000620</name>
    <name evidence="17" type="ORF">CNMCM6106_000005</name>
</gene>
<evidence type="ECO:0000313" key="18">
    <source>
        <dbReference type="Proteomes" id="UP000630445"/>
    </source>
</evidence>
<feature type="active site" description="Proton acceptor" evidence="11">
    <location>
        <position position="58"/>
    </location>
</feature>
<dbReference type="AlphaFoldDB" id="A0A8H6URA6"/>
<dbReference type="InterPro" id="IPR050360">
    <property type="entry name" value="MFS_Sugar_Transporters"/>
</dbReference>
<keyword evidence="6 14" id="KW-0732">Signal</keyword>
<proteinExistence type="inferred from homology"/>
<keyword evidence="10" id="KW-0326">Glycosidase</keyword>
<dbReference type="Pfam" id="PF00083">
    <property type="entry name" value="Sugar_tr"/>
    <property type="match status" value="1"/>
</dbReference>
<dbReference type="InterPro" id="IPR005829">
    <property type="entry name" value="Sugar_transporter_CS"/>
</dbReference>
<comment type="subcellular location">
    <subcellularLocation>
        <location evidence="1">Membrane</location>
        <topology evidence="1">Multi-pass membrane protein</topology>
    </subcellularLocation>
</comment>
<dbReference type="CDD" id="cd18831">
    <property type="entry name" value="GH43_AnAbnA-like"/>
    <property type="match status" value="1"/>
</dbReference>
<accession>A0A8H6URA6</accession>
<dbReference type="NCBIfam" id="TIGR00879">
    <property type="entry name" value="SP"/>
    <property type="match status" value="1"/>
</dbReference>
<comment type="similarity">
    <text evidence="3">Belongs to the major facilitator superfamily. Sugar transporter (TC 2.A.1.1) family.</text>
</comment>
<dbReference type="PANTHER" id="PTHR48022:SF36">
    <property type="entry name" value="LACTOSE PERMEASE, PUTATIVE (AFU_ORTHOLOGUE AFUA_1G17310)-RELATED"/>
    <property type="match status" value="1"/>
</dbReference>
<name>A0A8H6URA6_9EURO</name>
<comment type="similarity">
    <text evidence="2">Belongs to the glycosyl hydrolase 43 family.</text>
</comment>
<comment type="caution">
    <text evidence="17">The sequence shown here is derived from an EMBL/GenBank/DDBJ whole genome shotgun (WGS) entry which is preliminary data.</text>
</comment>
<dbReference type="InterPro" id="IPR005828">
    <property type="entry name" value="MFS_sugar_transport-like"/>
</dbReference>
<feature type="transmembrane region" description="Helical" evidence="13">
    <location>
        <begin position="534"/>
        <end position="553"/>
    </location>
</feature>
<feature type="transmembrane region" description="Helical" evidence="13">
    <location>
        <begin position="884"/>
        <end position="902"/>
    </location>
</feature>
<dbReference type="GO" id="GO:0005975">
    <property type="term" value="P:carbohydrate metabolic process"/>
    <property type="evidence" value="ECO:0007669"/>
    <property type="project" value="InterPro"/>
</dbReference>
<keyword evidence="18" id="KW-1185">Reference proteome</keyword>
<evidence type="ECO:0000256" key="14">
    <source>
        <dbReference type="SAM" id="SignalP"/>
    </source>
</evidence>
<evidence type="ECO:0000256" key="13">
    <source>
        <dbReference type="SAM" id="Phobius"/>
    </source>
</evidence>
<dbReference type="InterPro" id="IPR020846">
    <property type="entry name" value="MFS_dom"/>
</dbReference>
<evidence type="ECO:0000256" key="7">
    <source>
        <dbReference type="ARBA" id="ARBA00022801"/>
    </source>
</evidence>
<evidence type="ECO:0000256" key="5">
    <source>
        <dbReference type="ARBA" id="ARBA00022692"/>
    </source>
</evidence>
<evidence type="ECO:0000256" key="8">
    <source>
        <dbReference type="ARBA" id="ARBA00022989"/>
    </source>
</evidence>
<feature type="transmembrane region" description="Helical" evidence="13">
    <location>
        <begin position="593"/>
        <end position="613"/>
    </location>
</feature>
<dbReference type="Gene3D" id="2.115.10.20">
    <property type="entry name" value="Glycosyl hydrolase domain, family 43"/>
    <property type="match status" value="1"/>
</dbReference>
<evidence type="ECO:0000256" key="9">
    <source>
        <dbReference type="ARBA" id="ARBA00023136"/>
    </source>
</evidence>